<evidence type="ECO:0000256" key="4">
    <source>
        <dbReference type="ARBA" id="ARBA00022840"/>
    </source>
</evidence>
<dbReference type="Pfam" id="PF00005">
    <property type="entry name" value="ABC_tran"/>
    <property type="match status" value="1"/>
</dbReference>
<keyword evidence="8" id="KW-1185">Reference proteome</keyword>
<proteinExistence type="inferred from homology"/>
<dbReference type="InterPro" id="IPR052156">
    <property type="entry name" value="BCAA_Transport_ATP-bd_LivF"/>
</dbReference>
<accession>A0A916TYY1</accession>
<dbReference type="Pfam" id="PF12399">
    <property type="entry name" value="BCA_ABC_TP_C"/>
    <property type="match status" value="1"/>
</dbReference>
<evidence type="ECO:0000256" key="1">
    <source>
        <dbReference type="ARBA" id="ARBA00005417"/>
    </source>
</evidence>
<comment type="similarity">
    <text evidence="1">Belongs to the ABC transporter superfamily.</text>
</comment>
<reference evidence="7" key="1">
    <citation type="journal article" date="2014" name="Int. J. Syst. Evol. Microbiol.">
        <title>Complete genome sequence of Corynebacterium casei LMG S-19264T (=DSM 44701T), isolated from a smear-ripened cheese.</title>
        <authorList>
            <consortium name="US DOE Joint Genome Institute (JGI-PGF)"/>
            <person name="Walter F."/>
            <person name="Albersmeier A."/>
            <person name="Kalinowski J."/>
            <person name="Ruckert C."/>
        </authorList>
    </citation>
    <scope>NUCLEOTIDE SEQUENCE</scope>
    <source>
        <strain evidence="7">CGMCC 1.12919</strain>
    </source>
</reference>
<dbReference type="InterPro" id="IPR003593">
    <property type="entry name" value="AAA+_ATPase"/>
</dbReference>
<dbReference type="InterPro" id="IPR027417">
    <property type="entry name" value="P-loop_NTPase"/>
</dbReference>
<evidence type="ECO:0000256" key="3">
    <source>
        <dbReference type="ARBA" id="ARBA00022741"/>
    </source>
</evidence>
<dbReference type="PANTHER" id="PTHR43820:SF4">
    <property type="entry name" value="HIGH-AFFINITY BRANCHED-CHAIN AMINO ACID TRANSPORT ATP-BINDING PROTEIN LIVF"/>
    <property type="match status" value="1"/>
</dbReference>
<organism evidence="7 8">
    <name type="scientific">Chelatococcus reniformis</name>
    <dbReference type="NCBI Taxonomy" id="1494448"/>
    <lineage>
        <taxon>Bacteria</taxon>
        <taxon>Pseudomonadati</taxon>
        <taxon>Pseudomonadota</taxon>
        <taxon>Alphaproteobacteria</taxon>
        <taxon>Hyphomicrobiales</taxon>
        <taxon>Chelatococcaceae</taxon>
        <taxon>Chelatococcus</taxon>
    </lineage>
</organism>
<evidence type="ECO:0000313" key="7">
    <source>
        <dbReference type="EMBL" id="GGC53154.1"/>
    </source>
</evidence>
<evidence type="ECO:0000256" key="2">
    <source>
        <dbReference type="ARBA" id="ARBA00022448"/>
    </source>
</evidence>
<dbReference type="EMBL" id="BMGG01000002">
    <property type="protein sequence ID" value="GGC53154.1"/>
    <property type="molecule type" value="Genomic_DNA"/>
</dbReference>
<dbReference type="GO" id="GO:0015658">
    <property type="term" value="F:branched-chain amino acid transmembrane transporter activity"/>
    <property type="evidence" value="ECO:0007669"/>
    <property type="project" value="TreeGrafter"/>
</dbReference>
<gene>
    <name evidence="7" type="ORF">GCM10010994_10290</name>
</gene>
<dbReference type="PANTHER" id="PTHR43820">
    <property type="entry name" value="HIGH-AFFINITY BRANCHED-CHAIN AMINO ACID TRANSPORT ATP-BINDING PROTEIN LIVF"/>
    <property type="match status" value="1"/>
</dbReference>
<keyword evidence="2" id="KW-0813">Transport</keyword>
<dbReference type="InterPro" id="IPR017871">
    <property type="entry name" value="ABC_transporter-like_CS"/>
</dbReference>
<evidence type="ECO:0000256" key="5">
    <source>
        <dbReference type="ARBA" id="ARBA00022970"/>
    </source>
</evidence>
<keyword evidence="4 7" id="KW-0067">ATP-binding</keyword>
<dbReference type="GO" id="GO:0005524">
    <property type="term" value="F:ATP binding"/>
    <property type="evidence" value="ECO:0007669"/>
    <property type="project" value="UniProtKB-KW"/>
</dbReference>
<dbReference type="GO" id="GO:0016887">
    <property type="term" value="F:ATP hydrolysis activity"/>
    <property type="evidence" value="ECO:0007669"/>
    <property type="project" value="InterPro"/>
</dbReference>
<dbReference type="SUPFAM" id="SSF52540">
    <property type="entry name" value="P-loop containing nucleoside triphosphate hydrolases"/>
    <property type="match status" value="1"/>
</dbReference>
<dbReference type="Gene3D" id="3.40.50.300">
    <property type="entry name" value="P-loop containing nucleotide triphosphate hydrolases"/>
    <property type="match status" value="1"/>
</dbReference>
<dbReference type="InterPro" id="IPR003439">
    <property type="entry name" value="ABC_transporter-like_ATP-bd"/>
</dbReference>
<keyword evidence="5" id="KW-0029">Amino-acid transport</keyword>
<dbReference type="AlphaFoldDB" id="A0A916TYY1"/>
<dbReference type="Proteomes" id="UP000637002">
    <property type="component" value="Unassembled WGS sequence"/>
</dbReference>
<dbReference type="SMART" id="SM00382">
    <property type="entry name" value="AAA"/>
    <property type="match status" value="1"/>
</dbReference>
<reference evidence="7" key="2">
    <citation type="submission" date="2020-09" db="EMBL/GenBank/DDBJ databases">
        <authorList>
            <person name="Sun Q."/>
            <person name="Zhou Y."/>
        </authorList>
    </citation>
    <scope>NUCLEOTIDE SEQUENCE</scope>
    <source>
        <strain evidence="7">CGMCC 1.12919</strain>
    </source>
</reference>
<dbReference type="GO" id="GO:0015807">
    <property type="term" value="P:L-amino acid transport"/>
    <property type="evidence" value="ECO:0007669"/>
    <property type="project" value="TreeGrafter"/>
</dbReference>
<keyword evidence="3" id="KW-0547">Nucleotide-binding</keyword>
<comment type="caution">
    <text evidence="7">The sequence shown here is derived from an EMBL/GenBank/DDBJ whole genome shotgun (WGS) entry which is preliminary data.</text>
</comment>
<evidence type="ECO:0000313" key="8">
    <source>
        <dbReference type="Proteomes" id="UP000637002"/>
    </source>
</evidence>
<name>A0A916TYY1_9HYPH</name>
<dbReference type="InterPro" id="IPR032823">
    <property type="entry name" value="BCA_ABC_TP_C"/>
</dbReference>
<dbReference type="PROSITE" id="PS00211">
    <property type="entry name" value="ABC_TRANSPORTER_1"/>
    <property type="match status" value="1"/>
</dbReference>
<dbReference type="PROSITE" id="PS50893">
    <property type="entry name" value="ABC_TRANSPORTER_2"/>
    <property type="match status" value="1"/>
</dbReference>
<sequence>MPEPAPEGSALPLLALTGLEVGYGQVAAVRGIDLTVHEGEIVALIGGNGAGKTTTLSAIAGLLKPRAGSIALRGEAIAGEPPERLVGRGMSLVQEGRQVVPQLTVQENLCIGAYLRRGDTDVDLERIYGIFPRLKERHGQPAGSLSGGEQQMLAIGRALMARPSLLLLDEPSMGLAPLVIERIFEVIRQINEEDVTIVLVEQQAVQALRIAHRAYVLENGSIRLSGPAAEIRENPAVIDAYLGGRRQGR</sequence>
<dbReference type="CDD" id="cd03224">
    <property type="entry name" value="ABC_TM1139_LivF_branched"/>
    <property type="match status" value="1"/>
</dbReference>
<evidence type="ECO:0000259" key="6">
    <source>
        <dbReference type="PROSITE" id="PS50893"/>
    </source>
</evidence>
<feature type="domain" description="ABC transporter" evidence="6">
    <location>
        <begin position="14"/>
        <end position="244"/>
    </location>
</feature>
<protein>
    <submittedName>
        <fullName evidence="7">ABC transporter ATP-binding protein</fullName>
    </submittedName>
</protein>